<dbReference type="AlphaFoldDB" id="A0A7C9PKJ4"/>
<dbReference type="InterPro" id="IPR043128">
    <property type="entry name" value="Rev_trsase/Diguanyl_cyclase"/>
</dbReference>
<feature type="domain" description="GGDEF" evidence="4">
    <location>
        <begin position="127"/>
        <end position="260"/>
    </location>
</feature>
<dbReference type="PROSITE" id="PS50887">
    <property type="entry name" value="GGDEF"/>
    <property type="match status" value="1"/>
</dbReference>
<evidence type="ECO:0000256" key="2">
    <source>
        <dbReference type="ARBA" id="ARBA00034247"/>
    </source>
</evidence>
<name>A0A7C9PKJ4_9BURK</name>
<dbReference type="Proteomes" id="UP000484255">
    <property type="component" value="Unassembled WGS sequence"/>
</dbReference>
<organism evidence="5 6">
    <name type="scientific">Ideonella livida</name>
    <dbReference type="NCBI Taxonomy" id="2707176"/>
    <lineage>
        <taxon>Bacteria</taxon>
        <taxon>Pseudomonadati</taxon>
        <taxon>Pseudomonadota</taxon>
        <taxon>Betaproteobacteria</taxon>
        <taxon>Burkholderiales</taxon>
        <taxon>Sphaerotilaceae</taxon>
        <taxon>Ideonella</taxon>
    </lineage>
</organism>
<evidence type="ECO:0000256" key="1">
    <source>
        <dbReference type="ARBA" id="ARBA00012528"/>
    </source>
</evidence>
<dbReference type="NCBIfam" id="TIGR00254">
    <property type="entry name" value="GGDEF"/>
    <property type="match status" value="1"/>
</dbReference>
<proteinExistence type="predicted"/>
<sequence length="277" mass="29849">MQDSMSSGVAVHGHWGMALARLLARWGWRSAWFFNAMVAVGVGLLVAVVVRLLDGATWAGAALAGALAMVPAAVAGGVTLHLARLLAQTSRAPDVMGVEEEQENVHSRRQFMRLADREWSRCRRYGDDGALLLIDADHMRRLNDTMGQRCGDAVLQEIVRRVGATMRQSDILAKFSGAEAAVFLPHTDPLGALDAAERIRQQVASQPFRWDDAHIVATVSVGVAHVHAGQLSLDGLIHDAEAALTMAKEAGRNCVRAAPIQPRHNDASSHPMSPPVK</sequence>
<dbReference type="CDD" id="cd01949">
    <property type="entry name" value="GGDEF"/>
    <property type="match status" value="1"/>
</dbReference>
<dbReference type="Pfam" id="PF00990">
    <property type="entry name" value="GGDEF"/>
    <property type="match status" value="1"/>
</dbReference>
<reference evidence="5 6" key="1">
    <citation type="submission" date="2020-02" db="EMBL/GenBank/DDBJ databases">
        <title>Ideonella bacterium strain TBM-1.</title>
        <authorList>
            <person name="Chen W.-M."/>
        </authorList>
    </citation>
    <scope>NUCLEOTIDE SEQUENCE [LARGE SCALE GENOMIC DNA]</scope>
    <source>
        <strain evidence="5 6">TBM-1</strain>
    </source>
</reference>
<keyword evidence="3" id="KW-0812">Transmembrane</keyword>
<dbReference type="Gene3D" id="3.30.70.270">
    <property type="match status" value="1"/>
</dbReference>
<dbReference type="SMART" id="SM00267">
    <property type="entry name" value="GGDEF"/>
    <property type="match status" value="1"/>
</dbReference>
<dbReference type="EC" id="2.7.7.65" evidence="1"/>
<feature type="transmembrane region" description="Helical" evidence="3">
    <location>
        <begin position="31"/>
        <end position="53"/>
    </location>
</feature>
<evidence type="ECO:0000313" key="5">
    <source>
        <dbReference type="EMBL" id="NDY93354.1"/>
    </source>
</evidence>
<dbReference type="InterPro" id="IPR050469">
    <property type="entry name" value="Diguanylate_Cyclase"/>
</dbReference>
<dbReference type="PANTHER" id="PTHR45138:SF9">
    <property type="entry name" value="DIGUANYLATE CYCLASE DGCM-RELATED"/>
    <property type="match status" value="1"/>
</dbReference>
<accession>A0A7C9PKJ4</accession>
<gene>
    <name evidence="5" type="ORF">G3A44_19350</name>
</gene>
<dbReference type="EMBL" id="JAAGOH010000033">
    <property type="protein sequence ID" value="NDY93354.1"/>
    <property type="molecule type" value="Genomic_DNA"/>
</dbReference>
<dbReference type="SUPFAM" id="SSF55073">
    <property type="entry name" value="Nucleotide cyclase"/>
    <property type="match status" value="1"/>
</dbReference>
<dbReference type="RefSeq" id="WP_163459392.1">
    <property type="nucleotide sequence ID" value="NZ_JAAGOH010000033.1"/>
</dbReference>
<dbReference type="PANTHER" id="PTHR45138">
    <property type="entry name" value="REGULATORY COMPONENTS OF SENSORY TRANSDUCTION SYSTEM"/>
    <property type="match status" value="1"/>
</dbReference>
<evidence type="ECO:0000313" key="6">
    <source>
        <dbReference type="Proteomes" id="UP000484255"/>
    </source>
</evidence>
<dbReference type="InterPro" id="IPR000160">
    <property type="entry name" value="GGDEF_dom"/>
</dbReference>
<dbReference type="GO" id="GO:0052621">
    <property type="term" value="F:diguanylate cyclase activity"/>
    <property type="evidence" value="ECO:0007669"/>
    <property type="project" value="UniProtKB-EC"/>
</dbReference>
<evidence type="ECO:0000259" key="4">
    <source>
        <dbReference type="PROSITE" id="PS50887"/>
    </source>
</evidence>
<evidence type="ECO:0000256" key="3">
    <source>
        <dbReference type="SAM" id="Phobius"/>
    </source>
</evidence>
<dbReference type="InterPro" id="IPR029787">
    <property type="entry name" value="Nucleotide_cyclase"/>
</dbReference>
<comment type="catalytic activity">
    <reaction evidence="2">
        <text>2 GTP = 3',3'-c-di-GMP + 2 diphosphate</text>
        <dbReference type="Rhea" id="RHEA:24898"/>
        <dbReference type="ChEBI" id="CHEBI:33019"/>
        <dbReference type="ChEBI" id="CHEBI:37565"/>
        <dbReference type="ChEBI" id="CHEBI:58805"/>
        <dbReference type="EC" id="2.7.7.65"/>
    </reaction>
</comment>
<comment type="caution">
    <text evidence="5">The sequence shown here is derived from an EMBL/GenBank/DDBJ whole genome shotgun (WGS) entry which is preliminary data.</text>
</comment>
<keyword evidence="3" id="KW-0472">Membrane</keyword>
<keyword evidence="3" id="KW-1133">Transmembrane helix</keyword>
<protein>
    <recommendedName>
        <fullName evidence="1">diguanylate cyclase</fullName>
        <ecNumber evidence="1">2.7.7.65</ecNumber>
    </recommendedName>
</protein>
<feature type="transmembrane region" description="Helical" evidence="3">
    <location>
        <begin position="59"/>
        <end position="83"/>
    </location>
</feature>
<keyword evidence="6" id="KW-1185">Reference proteome</keyword>